<name>A0A401RLV3_CHIPU</name>
<dbReference type="SMART" id="SM00217">
    <property type="entry name" value="WAP"/>
    <property type="match status" value="1"/>
</dbReference>
<gene>
    <name evidence="4" type="ORF">chiPu_0022177</name>
</gene>
<dbReference type="Pfam" id="PF00095">
    <property type="entry name" value="WAP"/>
    <property type="match status" value="1"/>
</dbReference>
<protein>
    <recommendedName>
        <fullName evidence="3">WAP domain-containing protein</fullName>
    </recommendedName>
</protein>
<evidence type="ECO:0000256" key="1">
    <source>
        <dbReference type="ARBA" id="ARBA00022729"/>
    </source>
</evidence>
<evidence type="ECO:0000256" key="2">
    <source>
        <dbReference type="ARBA" id="ARBA00023157"/>
    </source>
</evidence>
<feature type="domain" description="WAP" evidence="3">
    <location>
        <begin position="10"/>
        <end position="56"/>
    </location>
</feature>
<dbReference type="EMBL" id="BEZZ01006249">
    <property type="protein sequence ID" value="GCC19118.1"/>
    <property type="molecule type" value="Genomic_DNA"/>
</dbReference>
<organism evidence="4 5">
    <name type="scientific">Chiloscyllium punctatum</name>
    <name type="common">Brownbanded bambooshark</name>
    <name type="synonym">Hemiscyllium punctatum</name>
    <dbReference type="NCBI Taxonomy" id="137246"/>
    <lineage>
        <taxon>Eukaryota</taxon>
        <taxon>Metazoa</taxon>
        <taxon>Chordata</taxon>
        <taxon>Craniata</taxon>
        <taxon>Vertebrata</taxon>
        <taxon>Chondrichthyes</taxon>
        <taxon>Elasmobranchii</taxon>
        <taxon>Galeomorphii</taxon>
        <taxon>Galeoidea</taxon>
        <taxon>Orectolobiformes</taxon>
        <taxon>Hemiscylliidae</taxon>
        <taxon>Chiloscyllium</taxon>
    </lineage>
</organism>
<dbReference type="Proteomes" id="UP000287033">
    <property type="component" value="Unassembled WGS sequence"/>
</dbReference>
<evidence type="ECO:0000313" key="5">
    <source>
        <dbReference type="Proteomes" id="UP000287033"/>
    </source>
</evidence>
<sequence>EGRFVCEQIIKAKPGSCPQKSVGVRLCGEMCIVDSDCPGNQKCCGNGCGHSCVTPKKGTVQQRDTQRISLY</sequence>
<dbReference type="Gene3D" id="4.10.75.10">
    <property type="entry name" value="Elafin-like"/>
    <property type="match status" value="1"/>
</dbReference>
<keyword evidence="2" id="KW-1015">Disulfide bond</keyword>
<dbReference type="GO" id="GO:0019731">
    <property type="term" value="P:antibacterial humoral response"/>
    <property type="evidence" value="ECO:0007669"/>
    <property type="project" value="TreeGrafter"/>
</dbReference>
<dbReference type="GO" id="GO:0005615">
    <property type="term" value="C:extracellular space"/>
    <property type="evidence" value="ECO:0007669"/>
    <property type="project" value="TreeGrafter"/>
</dbReference>
<dbReference type="OMA" id="NDENCCH"/>
<dbReference type="AlphaFoldDB" id="A0A401RLV3"/>
<dbReference type="CDD" id="cd00199">
    <property type="entry name" value="WAP"/>
    <property type="match status" value="1"/>
</dbReference>
<keyword evidence="1" id="KW-0732">Signal</keyword>
<dbReference type="GO" id="GO:0045087">
    <property type="term" value="P:innate immune response"/>
    <property type="evidence" value="ECO:0007669"/>
    <property type="project" value="TreeGrafter"/>
</dbReference>
<dbReference type="GO" id="GO:0004867">
    <property type="term" value="F:serine-type endopeptidase inhibitor activity"/>
    <property type="evidence" value="ECO:0007669"/>
    <property type="project" value="TreeGrafter"/>
</dbReference>
<dbReference type="InterPro" id="IPR036645">
    <property type="entry name" value="Elafin-like_sf"/>
</dbReference>
<dbReference type="SUPFAM" id="SSF57256">
    <property type="entry name" value="Elafin-like"/>
    <property type="match status" value="1"/>
</dbReference>
<dbReference type="OrthoDB" id="4473401at2759"/>
<dbReference type="FunFam" id="4.10.75.10:FF:000001">
    <property type="entry name" value="Anosmin 1"/>
    <property type="match status" value="1"/>
</dbReference>
<accession>A0A401RLV3</accession>
<comment type="caution">
    <text evidence="4">The sequence shown here is derived from an EMBL/GenBank/DDBJ whole genome shotgun (WGS) entry which is preliminary data.</text>
</comment>
<dbReference type="PANTHER" id="PTHR19441:SF30">
    <property type="entry name" value="ELAFIN"/>
    <property type="match status" value="1"/>
</dbReference>
<dbReference type="InterPro" id="IPR050514">
    <property type="entry name" value="WAP_four-disulfide_core"/>
</dbReference>
<dbReference type="PROSITE" id="PS51390">
    <property type="entry name" value="WAP"/>
    <property type="match status" value="1"/>
</dbReference>
<feature type="non-terminal residue" evidence="4">
    <location>
        <position position="1"/>
    </location>
</feature>
<keyword evidence="5" id="KW-1185">Reference proteome</keyword>
<dbReference type="InterPro" id="IPR008197">
    <property type="entry name" value="WAP_dom"/>
</dbReference>
<evidence type="ECO:0000313" key="4">
    <source>
        <dbReference type="EMBL" id="GCC19118.1"/>
    </source>
</evidence>
<reference evidence="4 5" key="1">
    <citation type="journal article" date="2018" name="Nat. Ecol. Evol.">
        <title>Shark genomes provide insights into elasmobranch evolution and the origin of vertebrates.</title>
        <authorList>
            <person name="Hara Y"/>
            <person name="Yamaguchi K"/>
            <person name="Onimaru K"/>
            <person name="Kadota M"/>
            <person name="Koyanagi M"/>
            <person name="Keeley SD"/>
            <person name="Tatsumi K"/>
            <person name="Tanaka K"/>
            <person name="Motone F"/>
            <person name="Kageyama Y"/>
            <person name="Nozu R"/>
            <person name="Adachi N"/>
            <person name="Nishimura O"/>
            <person name="Nakagawa R"/>
            <person name="Tanegashima C"/>
            <person name="Kiyatake I"/>
            <person name="Matsumoto R"/>
            <person name="Murakumo K"/>
            <person name="Nishida K"/>
            <person name="Terakita A"/>
            <person name="Kuratani S"/>
            <person name="Sato K"/>
            <person name="Hyodo S Kuraku.S."/>
        </authorList>
    </citation>
    <scope>NUCLEOTIDE SEQUENCE [LARGE SCALE GENOMIC DNA]</scope>
</reference>
<dbReference type="PANTHER" id="PTHR19441">
    <property type="entry name" value="WHEY ACDIC PROTEIN WAP"/>
    <property type="match status" value="1"/>
</dbReference>
<proteinExistence type="predicted"/>
<evidence type="ECO:0000259" key="3">
    <source>
        <dbReference type="PROSITE" id="PS51390"/>
    </source>
</evidence>
<dbReference type="PRINTS" id="PR00003">
    <property type="entry name" value="4DISULPHCORE"/>
</dbReference>